<dbReference type="HOGENOM" id="CLU_002865_6_3_1"/>
<feature type="binding site" evidence="3">
    <location>
        <begin position="474"/>
        <end position="475"/>
    </location>
    <ligand>
        <name>FAD</name>
        <dbReference type="ChEBI" id="CHEBI:57692"/>
    </ligand>
</feature>
<dbReference type="AlphaFoldDB" id="W9YNI6"/>
<dbReference type="STRING" id="1182541.W9YNI6"/>
<evidence type="ECO:0000256" key="4">
    <source>
        <dbReference type="RuleBase" id="RU003968"/>
    </source>
</evidence>
<feature type="binding site" evidence="3">
    <location>
        <position position="232"/>
    </location>
    <ligand>
        <name>FAD</name>
        <dbReference type="ChEBI" id="CHEBI:57692"/>
    </ligand>
</feature>
<dbReference type="InterPro" id="IPR036188">
    <property type="entry name" value="FAD/NAD-bd_sf"/>
</dbReference>
<dbReference type="InterPro" id="IPR000172">
    <property type="entry name" value="GMC_OxRdtase_N"/>
</dbReference>
<dbReference type="PROSITE" id="PS00623">
    <property type="entry name" value="GMC_OXRED_1"/>
    <property type="match status" value="1"/>
</dbReference>
<evidence type="ECO:0000313" key="8">
    <source>
        <dbReference type="Proteomes" id="UP000019484"/>
    </source>
</evidence>
<feature type="active site" description="Proton donor" evidence="2">
    <location>
        <position position="475"/>
    </location>
</feature>
<dbReference type="Pfam" id="PF05199">
    <property type="entry name" value="GMC_oxred_C"/>
    <property type="match status" value="1"/>
</dbReference>
<proteinExistence type="inferred from homology"/>
<dbReference type="PANTHER" id="PTHR11552">
    <property type="entry name" value="GLUCOSE-METHANOL-CHOLINE GMC OXIDOREDUCTASE"/>
    <property type="match status" value="1"/>
</dbReference>
<gene>
    <name evidence="7" type="ORF">A1O1_02868</name>
</gene>
<dbReference type="EMBL" id="AMWN01000002">
    <property type="protein sequence ID" value="EXJ94472.1"/>
    <property type="molecule type" value="Genomic_DNA"/>
</dbReference>
<dbReference type="OrthoDB" id="269227at2759"/>
<keyword evidence="4" id="KW-0285">Flavoprotein</keyword>
<feature type="binding site" evidence="3">
    <location>
        <position position="91"/>
    </location>
    <ligand>
        <name>FAD</name>
        <dbReference type="ChEBI" id="CHEBI:57692"/>
    </ligand>
</feature>
<dbReference type="InterPro" id="IPR007867">
    <property type="entry name" value="GMC_OxRtase_C"/>
</dbReference>
<dbReference type="GO" id="GO:0050660">
    <property type="term" value="F:flavin adenine dinucleotide binding"/>
    <property type="evidence" value="ECO:0007669"/>
    <property type="project" value="InterPro"/>
</dbReference>
<keyword evidence="8" id="KW-1185">Reference proteome</keyword>
<evidence type="ECO:0000259" key="5">
    <source>
        <dbReference type="PROSITE" id="PS00623"/>
    </source>
</evidence>
<evidence type="ECO:0000259" key="6">
    <source>
        <dbReference type="PROSITE" id="PS00624"/>
    </source>
</evidence>
<evidence type="ECO:0000256" key="2">
    <source>
        <dbReference type="PIRSR" id="PIRSR000137-1"/>
    </source>
</evidence>
<dbReference type="Gene3D" id="3.30.560.10">
    <property type="entry name" value="Glucose Oxidase, domain 3"/>
    <property type="match status" value="1"/>
</dbReference>
<dbReference type="GeneID" id="19157765"/>
<sequence>MGSEYDFIIVGAGASGCPIASRLARSAAKPSVLLLEAGTPTGRVEYLSADQRFAVASNVSSFPNWGYKTTPQNQLAGQEVDYSRGKGLGGTTCINYCGWLVGPSDDYNQWARLVGDQDFAWANAKRCLDKVTHLHPQIPRPELKRYIDPDIKDHSDSGVIDLTYGGPWIPDIENIFIAAEQVGISTNKDVNSGNPIGLGMGTVCCIDGKRITAAKYLEDPPSNLTIVTGALVAKVLLEGKKARGLLTDDGRVFSARCEVIISGGALNSPQLLLLSGIGPRDELEKHDIPVQHELNMVGKNLEDHCFSSVGVVVKHGPEYHETGTPLCPSPMAFLQSPAALRSPEYARLPSHVQKHLETPTVPHFEIATHSPPAFLNYIPEPEVSFVGAICLLDNPQSRGSVRLRSASPNDAPIIDPKFLTNPYDRRVMIDGVRQTLRLLTAPVFAQKLLKVLGPADDSDEAIWEHIRTHFGSSWHMASTVRMGTSSDTDCVDSNFKVFGIEGLRVVDMSVCPFVPNNHCQSTAYVLGEIAAEKLIKQYNLDTPSNTLSARL</sequence>
<dbReference type="Pfam" id="PF00732">
    <property type="entry name" value="GMC_oxred_N"/>
    <property type="match status" value="1"/>
</dbReference>
<dbReference type="Gene3D" id="3.50.50.60">
    <property type="entry name" value="FAD/NAD(P)-binding domain"/>
    <property type="match status" value="1"/>
</dbReference>
<evidence type="ECO:0000313" key="7">
    <source>
        <dbReference type="EMBL" id="EXJ94472.1"/>
    </source>
</evidence>
<dbReference type="InterPro" id="IPR012132">
    <property type="entry name" value="GMC_OxRdtase"/>
</dbReference>
<dbReference type="PROSITE" id="PS00624">
    <property type="entry name" value="GMC_OXRED_2"/>
    <property type="match status" value="1"/>
</dbReference>
<dbReference type="Proteomes" id="UP000019484">
    <property type="component" value="Unassembled WGS sequence"/>
</dbReference>
<dbReference type="SUPFAM" id="SSF54373">
    <property type="entry name" value="FAD-linked reductases, C-terminal domain"/>
    <property type="match status" value="1"/>
</dbReference>
<feature type="domain" description="Glucose-methanol-choline oxidoreductase N-terminal" evidence="6">
    <location>
        <begin position="264"/>
        <end position="278"/>
    </location>
</feature>
<keyword evidence="3 4" id="KW-0274">FAD</keyword>
<dbReference type="RefSeq" id="XP_007721966.1">
    <property type="nucleotide sequence ID" value="XM_007723776.1"/>
</dbReference>
<evidence type="ECO:0000256" key="3">
    <source>
        <dbReference type="PIRSR" id="PIRSR000137-2"/>
    </source>
</evidence>
<feature type="domain" description="Glucose-methanol-choline oxidoreductase N-terminal" evidence="5">
    <location>
        <begin position="85"/>
        <end position="108"/>
    </location>
</feature>
<protein>
    <recommendedName>
        <fullName evidence="5 6">Glucose-methanol-choline oxidoreductase N-terminal domain-containing protein</fullName>
    </recommendedName>
</protein>
<accession>W9YNI6</accession>
<dbReference type="SUPFAM" id="SSF51905">
    <property type="entry name" value="FAD/NAD(P)-binding domain"/>
    <property type="match status" value="1"/>
</dbReference>
<comment type="caution">
    <text evidence="7">The sequence shown here is derived from an EMBL/GenBank/DDBJ whole genome shotgun (WGS) entry which is preliminary data.</text>
</comment>
<dbReference type="PANTHER" id="PTHR11552:SF134">
    <property type="entry name" value="GLUCOSE-METHANOL-CHOLINE OXIDOREDUCTASE N-TERMINAL DOMAIN-CONTAINING PROTEIN"/>
    <property type="match status" value="1"/>
</dbReference>
<dbReference type="PIRSF" id="PIRSF000137">
    <property type="entry name" value="Alcohol_oxidase"/>
    <property type="match status" value="1"/>
</dbReference>
<dbReference type="eggNOG" id="KOG1238">
    <property type="taxonomic scope" value="Eukaryota"/>
</dbReference>
<evidence type="ECO:0000256" key="1">
    <source>
        <dbReference type="ARBA" id="ARBA00010790"/>
    </source>
</evidence>
<comment type="cofactor">
    <cofactor evidence="3">
        <name>FAD</name>
        <dbReference type="ChEBI" id="CHEBI:57692"/>
    </cofactor>
</comment>
<reference evidence="7 8" key="1">
    <citation type="submission" date="2013-03" db="EMBL/GenBank/DDBJ databases">
        <title>The Genome Sequence of Capronia coronata CBS 617.96.</title>
        <authorList>
            <consortium name="The Broad Institute Genomics Platform"/>
            <person name="Cuomo C."/>
            <person name="de Hoog S."/>
            <person name="Gorbushina A."/>
            <person name="Walker B."/>
            <person name="Young S.K."/>
            <person name="Zeng Q."/>
            <person name="Gargeya S."/>
            <person name="Fitzgerald M."/>
            <person name="Haas B."/>
            <person name="Abouelleil A."/>
            <person name="Allen A.W."/>
            <person name="Alvarado L."/>
            <person name="Arachchi H.M."/>
            <person name="Berlin A.M."/>
            <person name="Chapman S.B."/>
            <person name="Gainer-Dewar J."/>
            <person name="Goldberg J."/>
            <person name="Griggs A."/>
            <person name="Gujja S."/>
            <person name="Hansen M."/>
            <person name="Howarth C."/>
            <person name="Imamovic A."/>
            <person name="Ireland A."/>
            <person name="Larimer J."/>
            <person name="McCowan C."/>
            <person name="Murphy C."/>
            <person name="Pearson M."/>
            <person name="Poon T.W."/>
            <person name="Priest M."/>
            <person name="Roberts A."/>
            <person name="Saif S."/>
            <person name="Shea T."/>
            <person name="Sisk P."/>
            <person name="Sykes S."/>
            <person name="Wortman J."/>
            <person name="Nusbaum C."/>
            <person name="Birren B."/>
        </authorList>
    </citation>
    <scope>NUCLEOTIDE SEQUENCE [LARGE SCALE GENOMIC DNA]</scope>
    <source>
        <strain evidence="7 8">CBS 617.96</strain>
    </source>
</reference>
<comment type="similarity">
    <text evidence="1 4">Belongs to the GMC oxidoreductase family.</text>
</comment>
<name>W9YNI6_9EURO</name>
<feature type="active site" description="Proton acceptor" evidence="2">
    <location>
        <position position="518"/>
    </location>
</feature>
<dbReference type="GO" id="GO:0016614">
    <property type="term" value="F:oxidoreductase activity, acting on CH-OH group of donors"/>
    <property type="evidence" value="ECO:0007669"/>
    <property type="project" value="InterPro"/>
</dbReference>
<organism evidence="7 8">
    <name type="scientific">Capronia coronata CBS 617.96</name>
    <dbReference type="NCBI Taxonomy" id="1182541"/>
    <lineage>
        <taxon>Eukaryota</taxon>
        <taxon>Fungi</taxon>
        <taxon>Dikarya</taxon>
        <taxon>Ascomycota</taxon>
        <taxon>Pezizomycotina</taxon>
        <taxon>Eurotiomycetes</taxon>
        <taxon>Chaetothyriomycetidae</taxon>
        <taxon>Chaetothyriales</taxon>
        <taxon>Herpotrichiellaceae</taxon>
        <taxon>Capronia</taxon>
    </lineage>
</organism>